<reference key="2">
    <citation type="submission" date="2011-04" db="EMBL/GenBank/DDBJ databases">
        <title>High-quality genome sequence of Pichia pastoris CBS 7435.</title>
        <authorList>
            <person name="Kueberl A."/>
            <person name="Schneider J."/>
            <person name="Thallinger G.G."/>
            <person name="Anderl I."/>
            <person name="Wibberg D."/>
            <person name="Hajek T."/>
            <person name="Jaenicke S."/>
            <person name="Brinkrolf K."/>
            <person name="Goesmann A."/>
            <person name="Szczepanowski R."/>
            <person name="Puehler A."/>
            <person name="Schwab H."/>
            <person name="Glieder A."/>
            <person name="Pichler H."/>
        </authorList>
    </citation>
    <scope>NUCLEOTIDE SEQUENCE</scope>
    <source>
        <strain>CBS 7435</strain>
    </source>
</reference>
<dbReference type="GO" id="GO:0005634">
    <property type="term" value="C:nucleus"/>
    <property type="evidence" value="ECO:0007669"/>
    <property type="project" value="TreeGrafter"/>
</dbReference>
<dbReference type="HOGENOM" id="CLU_046003_1_0_1"/>
<dbReference type="GO" id="GO:0043161">
    <property type="term" value="P:proteasome-mediated ubiquitin-dependent protein catabolic process"/>
    <property type="evidence" value="ECO:0007669"/>
    <property type="project" value="TreeGrafter"/>
</dbReference>
<feature type="domain" description="PCI" evidence="3">
    <location>
        <begin position="134"/>
        <end position="310"/>
    </location>
</feature>
<dbReference type="InterPro" id="IPR033464">
    <property type="entry name" value="CSN8_PSD8_EIF3K"/>
</dbReference>
<dbReference type="GO" id="GO:0005829">
    <property type="term" value="C:cytosol"/>
    <property type="evidence" value="ECO:0007669"/>
    <property type="project" value="TreeGrafter"/>
</dbReference>
<dbReference type="Proteomes" id="UP000006853">
    <property type="component" value="Chromosome 1"/>
</dbReference>
<evidence type="ECO:0000256" key="2">
    <source>
        <dbReference type="ARBA" id="ARBA00022942"/>
    </source>
</evidence>
<evidence type="ECO:0000259" key="3">
    <source>
        <dbReference type="PROSITE" id="PS50250"/>
    </source>
</evidence>
<gene>
    <name evidence="4" type="primary">RPN12</name>
    <name evidence="4" type="ordered locus">PP7435_Chr1-1553</name>
</gene>
<evidence type="ECO:0000313" key="4">
    <source>
        <dbReference type="EMBL" id="CCA37664.1"/>
    </source>
</evidence>
<dbReference type="Gene3D" id="1.25.40.990">
    <property type="match status" value="1"/>
</dbReference>
<reference evidence="4 5" key="1">
    <citation type="journal article" date="2011" name="J. Biotechnol.">
        <title>High-quality genome sequence of Pichia pastoris CBS7435.</title>
        <authorList>
            <person name="Kuberl A."/>
            <person name="Schneider J."/>
            <person name="Thallinger G.G."/>
            <person name="Anderl I."/>
            <person name="Wibberg D."/>
            <person name="Hajek T."/>
            <person name="Jaenicke S."/>
            <person name="Brinkrolf K."/>
            <person name="Goesmann A."/>
            <person name="Szczepanowski R."/>
            <person name="Puhler A."/>
            <person name="Schwab H."/>
            <person name="Glieder A."/>
            <person name="Pichler H."/>
        </authorList>
    </citation>
    <scope>NUCLEOTIDE SEQUENCE [LARGE SCALE GENOMIC DNA]</scope>
    <source>
        <strain evidence="5">ATCC 76273 / CBS 7435 / CECT 11047 / NRRL Y-11430 / Wegner 21-1</strain>
    </source>
</reference>
<dbReference type="PANTHER" id="PTHR12387">
    <property type="entry name" value="26S PROTEASOME NON-ATPASE REGULATORY SUBUNIT 8"/>
    <property type="match status" value="1"/>
</dbReference>
<accession>F2QQI6</accession>
<dbReference type="GO" id="GO:0008541">
    <property type="term" value="C:proteasome regulatory particle, lid subcomplex"/>
    <property type="evidence" value="ECO:0007669"/>
    <property type="project" value="TreeGrafter"/>
</dbReference>
<keyword evidence="2 4" id="KW-0647">Proteasome</keyword>
<name>F2QQI6_KOMPC</name>
<dbReference type="Pfam" id="PF10075">
    <property type="entry name" value="CSN8_PSD8_EIF3K"/>
    <property type="match status" value="1"/>
</dbReference>
<dbReference type="InterPro" id="IPR000717">
    <property type="entry name" value="PCI_dom"/>
</dbReference>
<organism evidence="4 5">
    <name type="scientific">Komagataella phaffii (strain ATCC 76273 / CBS 7435 / CECT 11047 / NRRL Y-11430 / Wegner 21-1)</name>
    <name type="common">Yeast</name>
    <name type="synonym">Pichia pastoris</name>
    <dbReference type="NCBI Taxonomy" id="981350"/>
    <lineage>
        <taxon>Eukaryota</taxon>
        <taxon>Fungi</taxon>
        <taxon>Dikarya</taxon>
        <taxon>Ascomycota</taxon>
        <taxon>Saccharomycotina</taxon>
        <taxon>Pichiomycetes</taxon>
        <taxon>Pichiales</taxon>
        <taxon>Pichiaceae</taxon>
        <taxon>Komagataella</taxon>
    </lineage>
</organism>
<proteinExistence type="inferred from homology"/>
<dbReference type="AlphaFoldDB" id="F2QQI6"/>
<dbReference type="PROSITE" id="PS50250">
    <property type="entry name" value="PCI"/>
    <property type="match status" value="1"/>
</dbReference>
<dbReference type="InterPro" id="IPR006746">
    <property type="entry name" value="26S_Psome_Rpn12"/>
</dbReference>
<evidence type="ECO:0000313" key="5">
    <source>
        <dbReference type="Proteomes" id="UP000006853"/>
    </source>
</evidence>
<evidence type="ECO:0000256" key="1">
    <source>
        <dbReference type="ARBA" id="ARBA00009627"/>
    </source>
</evidence>
<keyword evidence="5" id="KW-1185">Reference proteome</keyword>
<reference evidence="4 5" key="3">
    <citation type="journal article" date="2016" name="FEMS Yeast Res.">
        <title>Curation of the genome annotation of Pichia pastoris (Komagataella phaffii) CBS7435 from gene level to protein function.</title>
        <authorList>
            <person name="Valli M."/>
            <person name="Tatto N.E."/>
            <person name="Peymann A."/>
            <person name="Gruber C."/>
            <person name="Landes N."/>
            <person name="Ekker H."/>
            <person name="Thallinger G.G."/>
            <person name="Mattanovich D."/>
            <person name="Gasser B."/>
            <person name="Graf A.B."/>
        </authorList>
    </citation>
    <scope>GENOME REANNOTATION</scope>
    <source>
        <strain evidence="4 5">ATCC 76273 / CBS 7435 / CECT 11047 / NRRL Y-11430 / Wegner 21-1</strain>
    </source>
</reference>
<sequence length="332" mass="38704">MEAVSLDMTVCDHKLREIISNISHLTLRNVDSCTTLIVTIALEQSRLMCNIWWQQFKSNYMSLQSLTKDLTGFFNQKQYQKCLDIIPKVKLELLKQGLLGNIDENKINVKDLEVTRSILEIGSLSVINLSKDGEFKNYIDQLRPFYQLKDLSPSDNQNKLMALYLLLLLSQGDLATFHIELETFQSDGLTIDELEKDKFLYFPIKVEKWLIDGDYNKLFEILNQDPEKYPCQEFNLFKSSLVDAVRFEIYKNLVKAYQKLPLDNFKNLLFLRTNDDYDSFIALFQDELNLSIKNGFVHLNDVSQLDFTEEPTDDALLIRNVLSYAREMETII</sequence>
<protein>
    <submittedName>
        <fullName evidence="4">26S proteasome regulatory subunit</fullName>
    </submittedName>
</protein>
<dbReference type="EMBL" id="FR839628">
    <property type="protein sequence ID" value="CCA37664.1"/>
    <property type="molecule type" value="Genomic_DNA"/>
</dbReference>
<dbReference type="PANTHER" id="PTHR12387:SF0">
    <property type="entry name" value="26S PROTEASOME NON-ATPASE REGULATORY SUBUNIT 8"/>
    <property type="match status" value="1"/>
</dbReference>
<comment type="similarity">
    <text evidence="1">Belongs to the proteasome subunit S14 family.</text>
</comment>